<dbReference type="GO" id="GO:0052751">
    <property type="term" value="F:GDP-mannose hydrolase activity"/>
    <property type="evidence" value="ECO:0007669"/>
    <property type="project" value="TreeGrafter"/>
</dbReference>
<evidence type="ECO:0000256" key="1">
    <source>
        <dbReference type="ARBA" id="ARBA00001946"/>
    </source>
</evidence>
<dbReference type="Proteomes" id="UP000192257">
    <property type="component" value="Unassembled WGS sequence"/>
</dbReference>
<evidence type="ECO:0000313" key="5">
    <source>
        <dbReference type="EMBL" id="ORC90863.1"/>
    </source>
</evidence>
<proteinExistence type="predicted"/>
<evidence type="ECO:0000256" key="3">
    <source>
        <dbReference type="ARBA" id="ARBA00022801"/>
    </source>
</evidence>
<dbReference type="GeneID" id="39983513"/>
<dbReference type="GO" id="GO:0046872">
    <property type="term" value="F:metal ion binding"/>
    <property type="evidence" value="ECO:0007669"/>
    <property type="project" value="UniProtKB-KW"/>
</dbReference>
<dbReference type="RefSeq" id="XP_028884929.1">
    <property type="nucleotide sequence ID" value="XM_029023733.1"/>
</dbReference>
<keyword evidence="2" id="KW-0479">Metal-binding</keyword>
<evidence type="ECO:0000256" key="2">
    <source>
        <dbReference type="ARBA" id="ARBA00022723"/>
    </source>
</evidence>
<dbReference type="OrthoDB" id="242473at2759"/>
<accession>A0A1X0P2E2</accession>
<protein>
    <submittedName>
        <fullName evidence="5">Putative nucleoside diphosphate-linked moiety X motif 22-like</fullName>
    </submittedName>
</protein>
<reference evidence="5 6" key="1">
    <citation type="submission" date="2017-03" db="EMBL/GenBank/DDBJ databases">
        <title>An alternative strategy for trypanosome survival in the mammalian bloodstream revealed through genome and transcriptome analysis of the ubiquitous bovine parasite Trypanosoma (Megatrypanum) theileri.</title>
        <authorList>
            <person name="Kelly S."/>
            <person name="Ivens A."/>
            <person name="Mott A."/>
            <person name="O'Neill E."/>
            <person name="Emms D."/>
            <person name="Macleod O."/>
            <person name="Voorheis P."/>
            <person name="Matthews J."/>
            <person name="Matthews K."/>
            <person name="Carrington M."/>
        </authorList>
    </citation>
    <scope>NUCLEOTIDE SEQUENCE [LARGE SCALE GENOMIC DNA]</scope>
    <source>
        <strain evidence="5">Edinburgh</strain>
    </source>
</reference>
<keyword evidence="3" id="KW-0378">Hydrolase</keyword>
<evidence type="ECO:0000256" key="4">
    <source>
        <dbReference type="ARBA" id="ARBA00022842"/>
    </source>
</evidence>
<keyword evidence="6" id="KW-1185">Reference proteome</keyword>
<keyword evidence="4" id="KW-0460">Magnesium</keyword>
<name>A0A1X0P2E2_9TRYP</name>
<dbReference type="PANTHER" id="PTHR31835">
    <property type="entry name" value="URIDINE DIPHOSPHATE GLUCOSE PYROPHOSPHATASE"/>
    <property type="match status" value="1"/>
</dbReference>
<organism evidence="5 6">
    <name type="scientific">Trypanosoma theileri</name>
    <dbReference type="NCBI Taxonomy" id="67003"/>
    <lineage>
        <taxon>Eukaryota</taxon>
        <taxon>Discoba</taxon>
        <taxon>Euglenozoa</taxon>
        <taxon>Kinetoplastea</taxon>
        <taxon>Metakinetoplastina</taxon>
        <taxon>Trypanosomatida</taxon>
        <taxon>Trypanosomatidae</taxon>
        <taxon>Trypanosoma</taxon>
    </lineage>
</organism>
<dbReference type="InterPro" id="IPR055295">
    <property type="entry name" value="NUDT22/NUDT9-like"/>
</dbReference>
<dbReference type="AlphaFoldDB" id="A0A1X0P2E2"/>
<comment type="caution">
    <text evidence="5">The sequence shown here is derived from an EMBL/GenBank/DDBJ whole genome shotgun (WGS) entry which is preliminary data.</text>
</comment>
<comment type="cofactor">
    <cofactor evidence="1">
        <name>Mg(2+)</name>
        <dbReference type="ChEBI" id="CHEBI:18420"/>
    </cofactor>
</comment>
<evidence type="ECO:0000313" key="6">
    <source>
        <dbReference type="Proteomes" id="UP000192257"/>
    </source>
</evidence>
<dbReference type="VEuPathDB" id="TriTrypDB:TM35_000072870"/>
<dbReference type="EMBL" id="NBCO01000007">
    <property type="protein sequence ID" value="ORC90863.1"/>
    <property type="molecule type" value="Genomic_DNA"/>
</dbReference>
<sequence length="341" mass="37946">MLSTDAMDPFEYLFIATSEISPLLPSTLEATVRRSHNRAEDTATDHTAIEETWNKLTKRNDGEPQRENVYNGLKFRLHGVVQEGNKCSLQLGLTDYKSSLGTTRNIGMYAELAKRKGVLLENYLANALGVECFTLTSDGMGVLFCRSESVSEYPGFFCFPGGHAEPNKIFNWQHFKETHSRDTSTIITTTNNNNSNNNNNNNNKSSSSLLNEAAGWFEYVTTSTLVDLLFDAATMEVADELGVEPTSCSNKGLLSVVRNVKSRKPDVCFFIQLSLNASEVKKCFNSRRGADAFESIPNSLRLIDLNMIKTEEAARCFVEEKLQGKLTPASFACLLHGIKYI</sequence>
<dbReference type="PANTHER" id="PTHR31835:SF1">
    <property type="entry name" value="URIDINE DIPHOSPHATE GLUCOSE PYROPHOSPHATASE NUDT22"/>
    <property type="match status" value="1"/>
</dbReference>
<gene>
    <name evidence="5" type="ORF">TM35_000072870</name>
</gene>